<dbReference type="PROSITE" id="PS51257">
    <property type="entry name" value="PROKAR_LIPOPROTEIN"/>
    <property type="match status" value="1"/>
</dbReference>
<gene>
    <name evidence="9" type="ORF">DSL64_22470</name>
</gene>
<dbReference type="PANTHER" id="PTHR30572:SF18">
    <property type="entry name" value="ABC-TYPE MACROLIDE FAMILY EXPORT SYSTEM PERMEASE COMPONENT 2"/>
    <property type="match status" value="1"/>
</dbReference>
<dbReference type="InterPro" id="IPR025857">
    <property type="entry name" value="MacB_PCD"/>
</dbReference>
<comment type="caution">
    <text evidence="9">The sequence shown here is derived from an EMBL/GenBank/DDBJ whole genome shotgun (WGS) entry which is preliminary data.</text>
</comment>
<feature type="transmembrane region" description="Helical" evidence="6">
    <location>
        <begin position="295"/>
        <end position="317"/>
    </location>
</feature>
<evidence type="ECO:0000256" key="4">
    <source>
        <dbReference type="ARBA" id="ARBA00022989"/>
    </source>
</evidence>
<dbReference type="Proteomes" id="UP000256373">
    <property type="component" value="Unassembled WGS sequence"/>
</dbReference>
<dbReference type="Pfam" id="PF12704">
    <property type="entry name" value="MacB_PCD"/>
    <property type="match status" value="2"/>
</dbReference>
<accession>A0A3D8Y5J8</accession>
<reference evidence="9 10" key="1">
    <citation type="submission" date="2018-07" db="EMBL/GenBank/DDBJ databases">
        <title>Dyadobacter roseus sp. nov., isolated from rose rhizosphere soil.</title>
        <authorList>
            <person name="Chen L."/>
        </authorList>
    </citation>
    <scope>NUCLEOTIDE SEQUENCE [LARGE SCALE GENOMIC DNA]</scope>
    <source>
        <strain evidence="9 10">RS19</strain>
    </source>
</reference>
<feature type="transmembrane region" description="Helical" evidence="6">
    <location>
        <begin position="436"/>
        <end position="458"/>
    </location>
</feature>
<evidence type="ECO:0000256" key="5">
    <source>
        <dbReference type="ARBA" id="ARBA00023136"/>
    </source>
</evidence>
<feature type="transmembrane region" description="Helical" evidence="6">
    <location>
        <begin position="21"/>
        <end position="42"/>
    </location>
</feature>
<evidence type="ECO:0000256" key="1">
    <source>
        <dbReference type="ARBA" id="ARBA00004651"/>
    </source>
</evidence>
<comment type="subcellular location">
    <subcellularLocation>
        <location evidence="1">Cell membrane</location>
        <topology evidence="1">Multi-pass membrane protein</topology>
    </subcellularLocation>
</comment>
<dbReference type="OrthoDB" id="5933722at2"/>
<dbReference type="Pfam" id="PF02687">
    <property type="entry name" value="FtsX"/>
    <property type="match status" value="2"/>
</dbReference>
<keyword evidence="3 6" id="KW-0812">Transmembrane</keyword>
<dbReference type="InterPro" id="IPR003838">
    <property type="entry name" value="ABC3_permease_C"/>
</dbReference>
<name>A0A3D8Y5J8_9BACT</name>
<feature type="transmembrane region" description="Helical" evidence="6">
    <location>
        <begin position="387"/>
        <end position="415"/>
    </location>
</feature>
<feature type="domain" description="ABC3 transporter permease C-terminal" evidence="7">
    <location>
        <begin position="301"/>
        <end position="410"/>
    </location>
</feature>
<organism evidence="9 10">
    <name type="scientific">Dyadobacter luteus</name>
    <dbReference type="NCBI Taxonomy" id="2259619"/>
    <lineage>
        <taxon>Bacteria</taxon>
        <taxon>Pseudomonadati</taxon>
        <taxon>Bacteroidota</taxon>
        <taxon>Cytophagia</taxon>
        <taxon>Cytophagales</taxon>
        <taxon>Spirosomataceae</taxon>
        <taxon>Dyadobacter</taxon>
    </lineage>
</organism>
<keyword evidence="5 6" id="KW-0472">Membrane</keyword>
<keyword evidence="4 6" id="KW-1133">Transmembrane helix</keyword>
<keyword evidence="2" id="KW-1003">Cell membrane</keyword>
<dbReference type="GO" id="GO:0005886">
    <property type="term" value="C:plasma membrane"/>
    <property type="evidence" value="ECO:0007669"/>
    <property type="project" value="UniProtKB-SubCell"/>
</dbReference>
<evidence type="ECO:0000256" key="2">
    <source>
        <dbReference type="ARBA" id="ARBA00022475"/>
    </source>
</evidence>
<feature type="transmembrane region" description="Helical" evidence="6">
    <location>
        <begin position="739"/>
        <end position="758"/>
    </location>
</feature>
<feature type="domain" description="MacB-like periplasmic core" evidence="8">
    <location>
        <begin position="445"/>
        <end position="613"/>
    </location>
</feature>
<feature type="domain" description="MacB-like periplasmic core" evidence="8">
    <location>
        <begin position="20"/>
        <end position="237"/>
    </location>
</feature>
<evidence type="ECO:0000313" key="10">
    <source>
        <dbReference type="Proteomes" id="UP000256373"/>
    </source>
</evidence>
<dbReference type="GO" id="GO:0022857">
    <property type="term" value="F:transmembrane transporter activity"/>
    <property type="evidence" value="ECO:0007669"/>
    <property type="project" value="TreeGrafter"/>
</dbReference>
<evidence type="ECO:0000259" key="8">
    <source>
        <dbReference type="Pfam" id="PF12704"/>
    </source>
</evidence>
<dbReference type="PANTHER" id="PTHR30572">
    <property type="entry name" value="MEMBRANE COMPONENT OF TRANSPORTER-RELATED"/>
    <property type="match status" value="1"/>
</dbReference>
<feature type="domain" description="ABC3 transporter permease C-terminal" evidence="7">
    <location>
        <begin position="690"/>
        <end position="803"/>
    </location>
</feature>
<evidence type="ECO:0000259" key="7">
    <source>
        <dbReference type="Pfam" id="PF02687"/>
    </source>
</evidence>
<dbReference type="RefSeq" id="WP_115833188.1">
    <property type="nucleotide sequence ID" value="NZ_QNUL01000024.1"/>
</dbReference>
<feature type="transmembrane region" description="Helical" evidence="6">
    <location>
        <begin position="687"/>
        <end position="711"/>
    </location>
</feature>
<evidence type="ECO:0000256" key="3">
    <source>
        <dbReference type="ARBA" id="ARBA00022692"/>
    </source>
</evidence>
<sequence>MFKNYLKIAWRNLRKNQFYTFLNMFGLSLGLASCMLITFYIVDELSFDRSFENAERIYRVNSDIRFGGADMTLAVAPDPLAFTLKKDYPQIEQVTRLRENGSQLVKVAGTTENQRENHVFYADSTFFDVFSVPLVAGQKNKVLSTPNTVVLSETDARKYFGDADPIGQSLIVDNNTTYTVSGIMQDIPAKSHLRNVHMLFSMSSSEESRRNNWGSHNYNTYLLLSEGTDPAQFEKYFDTVLEKYTAQWVQSFLGTTLAEVRKSGNYIRYTLMPLTDIHLYSDRGAEINANGNIQYVYIFAVVAVFLLAIACVNFMNLATARSTNRAKEVGVRKSLGSGRSALVQQFLTESVMLSFLSLGIALLLAYLTLPFFNHLAGKQIVFPITNVLFWAILIVTCTIVGILAGSYPAFFLSAFEPLRVLKKNIELTGKGNGAMRNILVVFQFVISVMLVVGTGVIYRQLNYIQNKKLGFNKEQMLIVNDAYALGSQVEAFKQQVLKIKNIESGTISSFLPTPSSRTDHTFFPEGQIQQDKGINMQKWAVDLDFVKTLGLEVKTGRSFSPDFPSDSTGIIVNEAAAKVMGYDDPVGKKIFGYEDAELTKKVTYTVIGVVKNFHFESLRKNIGALSLILYKSNGTVVLKMNGGAVPETVSQVEALWKTMAPGQPFNYRFMDQDFDNVYRSEQRVGQIFITFAAISIIIGCLGLFGLSAYTAERRMKEIGVRKVLGASVASIVALLSKEFLKLIVIAIAIGSPIAWFAMNRWLNDFAYHVELSWWMFAAAGILAVLIALFTVSFQSIKAALMNPVKSLKSE</sequence>
<keyword evidence="10" id="KW-1185">Reference proteome</keyword>
<evidence type="ECO:0000313" key="9">
    <source>
        <dbReference type="EMBL" id="REA57890.1"/>
    </source>
</evidence>
<evidence type="ECO:0000256" key="6">
    <source>
        <dbReference type="SAM" id="Phobius"/>
    </source>
</evidence>
<feature type="transmembrane region" description="Helical" evidence="6">
    <location>
        <begin position="346"/>
        <end position="367"/>
    </location>
</feature>
<dbReference type="EMBL" id="QNUL01000024">
    <property type="protein sequence ID" value="REA57890.1"/>
    <property type="molecule type" value="Genomic_DNA"/>
</dbReference>
<dbReference type="AlphaFoldDB" id="A0A3D8Y5J8"/>
<proteinExistence type="predicted"/>
<protein>
    <submittedName>
        <fullName evidence="9">ABC transporter permease</fullName>
    </submittedName>
</protein>
<feature type="transmembrane region" description="Helical" evidence="6">
    <location>
        <begin position="773"/>
        <end position="793"/>
    </location>
</feature>
<dbReference type="InterPro" id="IPR050250">
    <property type="entry name" value="Macrolide_Exporter_MacB"/>
</dbReference>